<evidence type="ECO:0000313" key="2">
    <source>
        <dbReference type="EMBL" id="MEQ5843851.1"/>
    </source>
</evidence>
<keyword evidence="1" id="KW-1133">Transmembrane helix</keyword>
<protein>
    <submittedName>
        <fullName evidence="2">Uncharacterized protein</fullName>
    </submittedName>
</protein>
<feature type="transmembrane region" description="Helical" evidence="1">
    <location>
        <begin position="27"/>
        <end position="44"/>
    </location>
</feature>
<proteinExistence type="predicted"/>
<feature type="transmembrane region" description="Helical" evidence="1">
    <location>
        <begin position="50"/>
        <end position="65"/>
    </location>
</feature>
<evidence type="ECO:0000256" key="1">
    <source>
        <dbReference type="SAM" id="Phobius"/>
    </source>
</evidence>
<sequence>MSSLNIRRGTAAPRVAGMTGQQTRRRYRFVLTGAATVAAVMAIAAGQPTVGIAIYVVLTLSFVFFS</sequence>
<reference evidence="2 3" key="1">
    <citation type="journal article" date="2024" name="Chem. Sci.">
        <title>Discovery of a lagriamide polyketide by integrated genome mining, isotopic labeling, and untargeted metabolomics.</title>
        <authorList>
            <person name="Fergusson C.H."/>
            <person name="Saulog J."/>
            <person name="Paulo B.S."/>
            <person name="Wilson D.M."/>
            <person name="Liu D.Y."/>
            <person name="Morehouse N.J."/>
            <person name="Waterworth S."/>
            <person name="Barkei J."/>
            <person name="Gray C.A."/>
            <person name="Kwan J.C."/>
            <person name="Eustaquio A.S."/>
            <person name="Linington R.G."/>
        </authorList>
    </citation>
    <scope>NUCLEOTIDE SEQUENCE [LARGE SCALE GENOMIC DNA]</scope>
    <source>
        <strain evidence="2 3">RL17-338-BIF-B</strain>
    </source>
</reference>
<keyword evidence="3" id="KW-1185">Reference proteome</keyword>
<dbReference type="RefSeq" id="WP_349545449.1">
    <property type="nucleotide sequence ID" value="NZ_JAOALG010000002.1"/>
</dbReference>
<name>A0ABV1LYF1_9BURK</name>
<evidence type="ECO:0000313" key="3">
    <source>
        <dbReference type="Proteomes" id="UP001469089"/>
    </source>
</evidence>
<keyword evidence="1" id="KW-0472">Membrane</keyword>
<dbReference type="Proteomes" id="UP001469089">
    <property type="component" value="Unassembled WGS sequence"/>
</dbReference>
<keyword evidence="1" id="KW-0812">Transmembrane</keyword>
<accession>A0ABV1LYF1</accession>
<gene>
    <name evidence="2" type="ORF">N0A02_30790</name>
</gene>
<organism evidence="2 3">
    <name type="scientific">Paraburkholderia acidicola</name>
    <dbReference type="NCBI Taxonomy" id="1912599"/>
    <lineage>
        <taxon>Bacteria</taxon>
        <taxon>Pseudomonadati</taxon>
        <taxon>Pseudomonadota</taxon>
        <taxon>Betaproteobacteria</taxon>
        <taxon>Burkholderiales</taxon>
        <taxon>Burkholderiaceae</taxon>
        <taxon>Paraburkholderia</taxon>
    </lineage>
</organism>
<comment type="caution">
    <text evidence="2">The sequence shown here is derived from an EMBL/GenBank/DDBJ whole genome shotgun (WGS) entry which is preliminary data.</text>
</comment>
<dbReference type="EMBL" id="JAOALG010000002">
    <property type="protein sequence ID" value="MEQ5843851.1"/>
    <property type="molecule type" value="Genomic_DNA"/>
</dbReference>